<dbReference type="PANTHER" id="PTHR35889">
    <property type="entry name" value="CYCLOINULO-OLIGOSACCHARIDE FRUCTANOTRANSFERASE-RELATED"/>
    <property type="match status" value="1"/>
</dbReference>
<dbReference type="InterPro" id="IPR011444">
    <property type="entry name" value="DUF1549"/>
</dbReference>
<feature type="region of interest" description="Disordered" evidence="1">
    <location>
        <begin position="144"/>
        <end position="171"/>
    </location>
</feature>
<protein>
    <submittedName>
        <fullName evidence="6">Planctomycete cytochrome C</fullName>
    </submittedName>
</protein>
<dbReference type="Pfam" id="PF07635">
    <property type="entry name" value="PSCyt1"/>
    <property type="match status" value="1"/>
</dbReference>
<dbReference type="Pfam" id="PF07587">
    <property type="entry name" value="PSD1"/>
    <property type="match status" value="1"/>
</dbReference>
<dbReference type="AlphaFoldDB" id="A0A517W0V2"/>
<feature type="signal peptide" evidence="2">
    <location>
        <begin position="1"/>
        <end position="33"/>
    </location>
</feature>
<evidence type="ECO:0000259" key="5">
    <source>
        <dbReference type="Pfam" id="PF07635"/>
    </source>
</evidence>
<feature type="domain" description="DUF1549" evidence="3">
    <location>
        <begin position="207"/>
        <end position="415"/>
    </location>
</feature>
<dbReference type="PANTHER" id="PTHR35889:SF3">
    <property type="entry name" value="F-BOX DOMAIN-CONTAINING PROTEIN"/>
    <property type="match status" value="1"/>
</dbReference>
<dbReference type="GO" id="GO:0009055">
    <property type="term" value="F:electron transfer activity"/>
    <property type="evidence" value="ECO:0007669"/>
    <property type="project" value="InterPro"/>
</dbReference>
<dbReference type="EMBL" id="CP037920">
    <property type="protein sequence ID" value="QDT98878.1"/>
    <property type="molecule type" value="Genomic_DNA"/>
</dbReference>
<feature type="compositionally biased region" description="Polar residues" evidence="1">
    <location>
        <begin position="146"/>
        <end position="171"/>
    </location>
</feature>
<sequence precursor="true">MCILFSLSAIKRFFCITLCITMMIQLTPSPADAADSKLSPQEKFYLQKIRPLLEQKCLGCHGKTPDDIKGEYTMLTREALIKGGESGEAAIVVGKPEESPFWNAVTWNDDSIQMPPQERNRLNVEQIADLKQWISDGAIWTDRELPSSTSKPANSVSQMVMSTSGGQSPTWTARTYQPEDVWAYQPIQRPSVPWQALSTKQASKRHPIDAFIQQKLKQKKLIPSQPAERKTLIRRATYDLTGLPPTLKEIDEFQKRSNNKEAWSNLIKRLLKSPHYGEQMAQMWIDVVRYADTSGFANDYERPNAWRYRDYLVRSFNADKPYDRFITEQLAGDELDPQDPEMLIAVGFLRSGPWEHTGMSVAAVTRQLFLDDVTQSVGVTFLAHSFRCAKCHDHKFDPVPTRDYYRIQAVFAPVQFADRKVPYQSYENISGFKNMKVRTEKLIKETREAQNQFTQKSKKAISKWLKENGYKNLKEVPADKRPPVRWFGLTELEKSLVKINNKRISYFERELKRYKSYAFSVYNGPPNNYRSTQAVNLLPDFKKQQGEAQQIFILAGGAITAPTQKVTPGVLSAVAGSNNSQEPTAWNTIPQSSEGRRLAFARWVASSNNTLTARVIVNRIWQTHFGTGLVATPNNFGQKGEKPSHPELLDWLATWFMDHGWSIKKLHHLIMTSNAYQQSSHPVDQEMVKTQDPNNRLLSHFPTRRMTAEQIRDSLLSITGEMNSEMGGPGVFPEINWEVALQPRHIMGSVAPAYQPMPLPKQRNRRTLYAFRYRTLSDPMLEVFNRPGSESSCERRDETTVTPQAFALFNGQFTHDRAIALAKKINQETKSDTEAINQVFQQLVLRTPDTKESQLALKHVKEMKDYHQAHPPEKVDLPRNVKREMIEELTGESFAWTEKLDLTDNYVQDLKPWNVDAETRALAELCLVLMNSNEFIYLR</sequence>
<dbReference type="InterPro" id="IPR022655">
    <property type="entry name" value="DUF1553"/>
</dbReference>
<dbReference type="InterPro" id="IPR011429">
    <property type="entry name" value="Cyt_c_Planctomycete-type"/>
</dbReference>
<keyword evidence="2" id="KW-0732">Signal</keyword>
<evidence type="ECO:0000256" key="2">
    <source>
        <dbReference type="SAM" id="SignalP"/>
    </source>
</evidence>
<reference evidence="6 7" key="1">
    <citation type="submission" date="2019-03" db="EMBL/GenBank/DDBJ databases">
        <title>Deep-cultivation of Planctomycetes and their phenomic and genomic characterization uncovers novel biology.</title>
        <authorList>
            <person name="Wiegand S."/>
            <person name="Jogler M."/>
            <person name="Boedeker C."/>
            <person name="Pinto D."/>
            <person name="Vollmers J."/>
            <person name="Rivas-Marin E."/>
            <person name="Kohn T."/>
            <person name="Peeters S.H."/>
            <person name="Heuer A."/>
            <person name="Rast P."/>
            <person name="Oberbeckmann S."/>
            <person name="Bunk B."/>
            <person name="Jeske O."/>
            <person name="Meyerdierks A."/>
            <person name="Storesund J.E."/>
            <person name="Kallscheuer N."/>
            <person name="Luecker S."/>
            <person name="Lage O.M."/>
            <person name="Pohl T."/>
            <person name="Merkel B.J."/>
            <person name="Hornburger P."/>
            <person name="Mueller R.-W."/>
            <person name="Bruemmer F."/>
            <person name="Labrenz M."/>
            <person name="Spormann A.M."/>
            <person name="Op den Camp H."/>
            <person name="Overmann J."/>
            <person name="Amann R."/>
            <person name="Jetten M.S.M."/>
            <person name="Mascher T."/>
            <person name="Medema M.H."/>
            <person name="Devos D.P."/>
            <person name="Kaster A.-K."/>
            <person name="Ovreas L."/>
            <person name="Rohde M."/>
            <person name="Galperin M.Y."/>
            <person name="Jogler C."/>
        </authorList>
    </citation>
    <scope>NUCLEOTIDE SEQUENCE [LARGE SCALE GENOMIC DNA]</scope>
    <source>
        <strain evidence="6 7">V144</strain>
    </source>
</reference>
<evidence type="ECO:0000259" key="3">
    <source>
        <dbReference type="Pfam" id="PF07583"/>
    </source>
</evidence>
<organism evidence="6 7">
    <name type="scientific">Gimesia aquarii</name>
    <dbReference type="NCBI Taxonomy" id="2527964"/>
    <lineage>
        <taxon>Bacteria</taxon>
        <taxon>Pseudomonadati</taxon>
        <taxon>Planctomycetota</taxon>
        <taxon>Planctomycetia</taxon>
        <taxon>Planctomycetales</taxon>
        <taxon>Planctomycetaceae</taxon>
        <taxon>Gimesia</taxon>
    </lineage>
</organism>
<accession>A0A517W0V2</accession>
<dbReference type="GO" id="GO:0020037">
    <property type="term" value="F:heme binding"/>
    <property type="evidence" value="ECO:0007669"/>
    <property type="project" value="InterPro"/>
</dbReference>
<evidence type="ECO:0000313" key="6">
    <source>
        <dbReference type="EMBL" id="QDT98878.1"/>
    </source>
</evidence>
<dbReference type="InterPro" id="IPR036909">
    <property type="entry name" value="Cyt_c-like_dom_sf"/>
</dbReference>
<proteinExistence type="predicted"/>
<name>A0A517W0V2_9PLAN</name>
<dbReference type="KEGG" id="gaw:V144x_43880"/>
<evidence type="ECO:0000313" key="7">
    <source>
        <dbReference type="Proteomes" id="UP000318704"/>
    </source>
</evidence>
<evidence type="ECO:0000256" key="1">
    <source>
        <dbReference type="SAM" id="MobiDB-lite"/>
    </source>
</evidence>
<feature type="domain" description="Cytochrome C Planctomycete-type" evidence="5">
    <location>
        <begin position="57"/>
        <end position="118"/>
    </location>
</feature>
<feature type="domain" description="DUF1553" evidence="4">
    <location>
        <begin position="596"/>
        <end position="859"/>
    </location>
</feature>
<dbReference type="Proteomes" id="UP000318704">
    <property type="component" value="Chromosome"/>
</dbReference>
<dbReference type="SUPFAM" id="SSF46626">
    <property type="entry name" value="Cytochrome c"/>
    <property type="match status" value="1"/>
</dbReference>
<dbReference type="Pfam" id="PF07583">
    <property type="entry name" value="PSCyt2"/>
    <property type="match status" value="1"/>
</dbReference>
<gene>
    <name evidence="6" type="ORF">V144x_43880</name>
</gene>
<feature type="chain" id="PRO_5022114424" evidence="2">
    <location>
        <begin position="34"/>
        <end position="939"/>
    </location>
</feature>
<evidence type="ECO:0000259" key="4">
    <source>
        <dbReference type="Pfam" id="PF07587"/>
    </source>
</evidence>